<dbReference type="PROSITE" id="PS01124">
    <property type="entry name" value="HTH_ARAC_FAMILY_2"/>
    <property type="match status" value="1"/>
</dbReference>
<sequence>MEIRDSELCEATIPPTILARLRAVAAERGYDVGPWFAGTGVSPDQLTTPDARVSFRQATTVIRRALRTFPGEPIGLRVGARDARDAFGLLGFAIRSCKTAAEALELALELHRCAGSLLNFELTGRGEATTVQLQERMADPELLPFLCEEFLSAATLFSRSLLGEDAAPTRITVGYPKPDYSAEYQRIFRCPVVFDAPTNTVSFATRMLERKIATRNEANRLAAVEACYRLLDDGNARQDVVAAVEAIVAENLRSQITMVEVADRLCLTERTLRRQLNAAGERFNDIRDRVRQRRAAILLEETLLTVTQIAAETGYGDVREFRRAYVRWNGHPPSDFRRTHRTIPKARPH</sequence>
<dbReference type="PANTHER" id="PTHR47894">
    <property type="entry name" value="HTH-TYPE TRANSCRIPTIONAL REGULATOR GADX"/>
    <property type="match status" value="1"/>
</dbReference>
<dbReference type="PANTHER" id="PTHR47894:SF1">
    <property type="entry name" value="HTH-TYPE TRANSCRIPTIONAL REGULATOR VQSM"/>
    <property type="match status" value="1"/>
</dbReference>
<dbReference type="GO" id="GO:0005829">
    <property type="term" value="C:cytosol"/>
    <property type="evidence" value="ECO:0007669"/>
    <property type="project" value="TreeGrafter"/>
</dbReference>
<organism evidence="5 6">
    <name type="scientific">Nocardia arthritidis</name>
    <dbReference type="NCBI Taxonomy" id="228602"/>
    <lineage>
        <taxon>Bacteria</taxon>
        <taxon>Bacillati</taxon>
        <taxon>Actinomycetota</taxon>
        <taxon>Actinomycetes</taxon>
        <taxon>Mycobacteriales</taxon>
        <taxon>Nocardiaceae</taxon>
        <taxon>Nocardia</taxon>
    </lineage>
</organism>
<dbReference type="InterPro" id="IPR018060">
    <property type="entry name" value="HTH_AraC"/>
</dbReference>
<reference evidence="5 6" key="1">
    <citation type="journal article" date="2019" name="ACS Chem. Biol.">
        <title>Identification and Mobilization of a Cryptic Antibiotic Biosynthesis Gene Locus from a Human-Pathogenic Nocardia Isolate.</title>
        <authorList>
            <person name="Herisse M."/>
            <person name="Ishida K."/>
            <person name="Porter J.L."/>
            <person name="Howden B."/>
            <person name="Hertweck C."/>
            <person name="Stinear T.P."/>
            <person name="Pidot S.J."/>
        </authorList>
    </citation>
    <scope>NUCLEOTIDE SEQUENCE [LARGE SCALE GENOMIC DNA]</scope>
    <source>
        <strain evidence="5 6">AUSMDU00012717</strain>
    </source>
</reference>
<protein>
    <submittedName>
        <fullName evidence="5">Helix-turn-helix domain-containing protein</fullName>
    </submittedName>
</protein>
<dbReference type="GO" id="GO:0003700">
    <property type="term" value="F:DNA-binding transcription factor activity"/>
    <property type="evidence" value="ECO:0007669"/>
    <property type="project" value="InterPro"/>
</dbReference>
<feature type="domain" description="HTH araC/xylS-type" evidence="4">
    <location>
        <begin position="242"/>
        <end position="339"/>
    </location>
</feature>
<keyword evidence="2" id="KW-0238">DNA-binding</keyword>
<accession>A0A6G9YEF0</accession>
<keyword evidence="3" id="KW-0804">Transcription</keyword>
<dbReference type="InterPro" id="IPR009057">
    <property type="entry name" value="Homeodomain-like_sf"/>
</dbReference>
<dbReference type="InterPro" id="IPR032687">
    <property type="entry name" value="AraC-type_N"/>
</dbReference>
<dbReference type="Proteomes" id="UP000503540">
    <property type="component" value="Chromosome"/>
</dbReference>
<dbReference type="Pfam" id="PF12625">
    <property type="entry name" value="Arabinose_bd"/>
    <property type="match status" value="1"/>
</dbReference>
<dbReference type="EMBL" id="CP046172">
    <property type="protein sequence ID" value="QIS11544.1"/>
    <property type="molecule type" value="Genomic_DNA"/>
</dbReference>
<dbReference type="AlphaFoldDB" id="A0A6G9YEF0"/>
<proteinExistence type="predicted"/>
<dbReference type="GO" id="GO:0000976">
    <property type="term" value="F:transcription cis-regulatory region binding"/>
    <property type="evidence" value="ECO:0007669"/>
    <property type="project" value="TreeGrafter"/>
</dbReference>
<keyword evidence="6" id="KW-1185">Reference proteome</keyword>
<dbReference type="SMART" id="SM00342">
    <property type="entry name" value="HTH_ARAC"/>
    <property type="match status" value="1"/>
</dbReference>
<name>A0A6G9YEF0_9NOCA</name>
<evidence type="ECO:0000256" key="3">
    <source>
        <dbReference type="ARBA" id="ARBA00023163"/>
    </source>
</evidence>
<keyword evidence="1" id="KW-0805">Transcription regulation</keyword>
<dbReference type="Gene3D" id="1.10.10.60">
    <property type="entry name" value="Homeodomain-like"/>
    <property type="match status" value="1"/>
</dbReference>
<dbReference type="RefSeq" id="WP_167474337.1">
    <property type="nucleotide sequence ID" value="NZ_CP046172.1"/>
</dbReference>
<dbReference type="SUPFAM" id="SSF46689">
    <property type="entry name" value="Homeodomain-like"/>
    <property type="match status" value="1"/>
</dbReference>
<gene>
    <name evidence="5" type="ORF">F5544_18350</name>
</gene>
<evidence type="ECO:0000259" key="4">
    <source>
        <dbReference type="PROSITE" id="PS01124"/>
    </source>
</evidence>
<evidence type="ECO:0000256" key="1">
    <source>
        <dbReference type="ARBA" id="ARBA00023015"/>
    </source>
</evidence>
<evidence type="ECO:0000313" key="6">
    <source>
        <dbReference type="Proteomes" id="UP000503540"/>
    </source>
</evidence>
<evidence type="ECO:0000313" key="5">
    <source>
        <dbReference type="EMBL" id="QIS11544.1"/>
    </source>
</evidence>
<dbReference type="KEGG" id="nah:F5544_18350"/>
<evidence type="ECO:0000256" key="2">
    <source>
        <dbReference type="ARBA" id="ARBA00023125"/>
    </source>
</evidence>
<dbReference type="Pfam" id="PF12833">
    <property type="entry name" value="HTH_18"/>
    <property type="match status" value="1"/>
</dbReference>